<feature type="compositionally biased region" description="Polar residues" evidence="1">
    <location>
        <begin position="25"/>
        <end position="38"/>
    </location>
</feature>
<protein>
    <recommendedName>
        <fullName evidence="2">SUZ domain-containing protein</fullName>
    </recommendedName>
</protein>
<dbReference type="SUPFAM" id="SSF82708">
    <property type="entry name" value="R3H domain"/>
    <property type="match status" value="1"/>
</dbReference>
<organism evidence="3 4">
    <name type="scientific">Ramalina farinacea</name>
    <dbReference type="NCBI Taxonomy" id="258253"/>
    <lineage>
        <taxon>Eukaryota</taxon>
        <taxon>Fungi</taxon>
        <taxon>Dikarya</taxon>
        <taxon>Ascomycota</taxon>
        <taxon>Pezizomycotina</taxon>
        <taxon>Lecanoromycetes</taxon>
        <taxon>OSLEUM clade</taxon>
        <taxon>Lecanoromycetidae</taxon>
        <taxon>Lecanorales</taxon>
        <taxon>Lecanorineae</taxon>
        <taxon>Ramalinaceae</taxon>
        <taxon>Ramalina</taxon>
    </lineage>
</organism>
<comment type="caution">
    <text evidence="3">The sequence shown here is derived from an EMBL/GenBank/DDBJ whole genome shotgun (WGS) entry which is preliminary data.</text>
</comment>
<feature type="region of interest" description="Disordered" evidence="1">
    <location>
        <begin position="547"/>
        <end position="734"/>
    </location>
</feature>
<dbReference type="InterPro" id="IPR036867">
    <property type="entry name" value="R3H_dom_sf"/>
</dbReference>
<evidence type="ECO:0000256" key="1">
    <source>
        <dbReference type="SAM" id="MobiDB-lite"/>
    </source>
</evidence>
<dbReference type="AlphaFoldDB" id="A0AA43QL45"/>
<dbReference type="PROSITE" id="PS51673">
    <property type="entry name" value="SUZ"/>
    <property type="match status" value="1"/>
</dbReference>
<name>A0AA43QL45_9LECA</name>
<dbReference type="Gene3D" id="3.30.1370.50">
    <property type="entry name" value="R3H-like domain"/>
    <property type="match status" value="1"/>
</dbReference>
<feature type="compositionally biased region" description="Pro residues" evidence="1">
    <location>
        <begin position="682"/>
        <end position="693"/>
    </location>
</feature>
<feature type="domain" description="SUZ" evidence="2">
    <location>
        <begin position="253"/>
        <end position="361"/>
    </location>
</feature>
<feature type="compositionally biased region" description="Low complexity" evidence="1">
    <location>
        <begin position="75"/>
        <end position="88"/>
    </location>
</feature>
<feature type="region of interest" description="Disordered" evidence="1">
    <location>
        <begin position="25"/>
        <end position="138"/>
    </location>
</feature>
<feature type="compositionally biased region" description="Polar residues" evidence="1">
    <location>
        <begin position="588"/>
        <end position="619"/>
    </location>
</feature>
<dbReference type="Proteomes" id="UP001161017">
    <property type="component" value="Unassembled WGS sequence"/>
</dbReference>
<evidence type="ECO:0000313" key="3">
    <source>
        <dbReference type="EMBL" id="MDI1487309.1"/>
    </source>
</evidence>
<evidence type="ECO:0000259" key="2">
    <source>
        <dbReference type="PROSITE" id="PS51673"/>
    </source>
</evidence>
<feature type="compositionally biased region" description="Polar residues" evidence="1">
    <location>
        <begin position="701"/>
        <end position="725"/>
    </location>
</feature>
<feature type="compositionally biased region" description="Low complexity" evidence="1">
    <location>
        <begin position="635"/>
        <end position="673"/>
    </location>
</feature>
<accession>A0AA43QL45</accession>
<feature type="compositionally biased region" description="Basic and acidic residues" evidence="1">
    <location>
        <begin position="333"/>
        <end position="356"/>
    </location>
</feature>
<keyword evidence="4" id="KW-1185">Reference proteome</keyword>
<gene>
    <name evidence="3" type="ORF">OHK93_006578</name>
</gene>
<proteinExistence type="predicted"/>
<feature type="compositionally biased region" description="Basic and acidic residues" evidence="1">
    <location>
        <begin position="102"/>
        <end position="112"/>
    </location>
</feature>
<feature type="region of interest" description="Disordered" evidence="1">
    <location>
        <begin position="269"/>
        <end position="398"/>
    </location>
</feature>
<dbReference type="InterPro" id="IPR024771">
    <property type="entry name" value="SUZ"/>
</dbReference>
<feature type="compositionally biased region" description="Polar residues" evidence="1">
    <location>
        <begin position="364"/>
        <end position="379"/>
    </location>
</feature>
<reference evidence="3" key="1">
    <citation type="journal article" date="2023" name="Genome Biol. Evol.">
        <title>First Whole Genome Sequence and Flow Cytometry Genome Size Data for the Lichen-Forming Fungus Ramalina farinacea (Ascomycota).</title>
        <authorList>
            <person name="Llewellyn T."/>
            <person name="Mian S."/>
            <person name="Hill R."/>
            <person name="Leitch I.J."/>
            <person name="Gaya E."/>
        </authorList>
    </citation>
    <scope>NUCLEOTIDE SEQUENCE</scope>
    <source>
        <strain evidence="3">LIQ254RAFAR</strain>
    </source>
</reference>
<evidence type="ECO:0000313" key="4">
    <source>
        <dbReference type="Proteomes" id="UP001161017"/>
    </source>
</evidence>
<feature type="compositionally biased region" description="Polar residues" evidence="1">
    <location>
        <begin position="47"/>
        <end position="58"/>
    </location>
</feature>
<sequence>MSAKYDHRSQQDRSLAMVLLLSPATSGRSSALQSQRELQPSMARLQVNGSPPATNTLDEQARSNIKRAGLRVDDSQSQAPSASTTAASLDGKSTTSGTTFAFDEKESLRPDDSASVQAVDDDETGSGPASGAANSRIGSEAGIRAFRDQFNEVSDHTPANAHRPHQLGRRVIADIQEEAPQMLVQAPSVAVPQQVLPDPGIPVAPGLSMPYEYRGPDEKLFEALASQKDRMFLLRLEQDIINFIKNTSTPYCRTPTPLGILARSHGQEENVPLPVSQPAKQIMRRPGLSKDGRGPNSGPGTTESSVVPSKAGSENEDDGQQNTGAASPNESTLAKDKQALSRAEREARYKEKREEIFGPEGENVDSNEAVNEMSRTSSTVEDKKKKKKPKPSNDDFEARSQFNAYYPTMQYAVNPYDPAANASTYFVPLQIPRNQASIGQPNYYGNGMQIGFQPSFPSVTPTQSFASMVPQSSMTNGFQGQAIFPAYDHQGQPQFFAMMQPQMVPSPPLPTMASPRIDGGSQFARRQPYMHTTDAQMPQDSFNYSFQQHVQQQPQAPCPPVPYQFGQLPVQSGMQNGKLAHPLPGSYTRPQAFNPQTRSFVPTGPATHQSSTPQSSNVSPMGKKGPVKAFANGNSGPPQTQSSAPSASPNPKSSYGRKTASQAGQAQSPPASSLSKWGTPANLPPKPPPPDAPSMPDSLPTNNQFSASVQPMSAGQPMPQFQNGVYSIPSAGPQ</sequence>
<feature type="compositionally biased region" description="Polar residues" evidence="1">
    <location>
        <begin position="298"/>
        <end position="307"/>
    </location>
</feature>
<dbReference type="GO" id="GO:0003676">
    <property type="term" value="F:nucleic acid binding"/>
    <property type="evidence" value="ECO:0007669"/>
    <property type="project" value="InterPro"/>
</dbReference>
<feature type="compositionally biased region" description="Polar residues" evidence="1">
    <location>
        <begin position="320"/>
        <end position="332"/>
    </location>
</feature>
<dbReference type="EMBL" id="JAPUFD010000005">
    <property type="protein sequence ID" value="MDI1487309.1"/>
    <property type="molecule type" value="Genomic_DNA"/>
</dbReference>